<feature type="coiled-coil region" evidence="1">
    <location>
        <begin position="417"/>
        <end position="465"/>
    </location>
</feature>
<dbReference type="PANTHER" id="PTHR35712:SF1">
    <property type="entry name" value="MYOSIN HEAVY CHAIN-LIKE PROTEIN"/>
    <property type="match status" value="1"/>
</dbReference>
<name>A0A176VTR3_MARPO</name>
<evidence type="ECO:0000256" key="1">
    <source>
        <dbReference type="SAM" id="Coils"/>
    </source>
</evidence>
<dbReference type="PANTHER" id="PTHR35712">
    <property type="entry name" value="MYOSIN HEAVY CHAIN-LIKE PROTEIN"/>
    <property type="match status" value="1"/>
</dbReference>
<keyword evidence="4" id="KW-1185">Reference proteome</keyword>
<keyword evidence="1" id="KW-0175">Coiled coil</keyword>
<organism evidence="3 4">
    <name type="scientific">Marchantia polymorpha subsp. ruderalis</name>
    <dbReference type="NCBI Taxonomy" id="1480154"/>
    <lineage>
        <taxon>Eukaryota</taxon>
        <taxon>Viridiplantae</taxon>
        <taxon>Streptophyta</taxon>
        <taxon>Embryophyta</taxon>
        <taxon>Marchantiophyta</taxon>
        <taxon>Marchantiopsida</taxon>
        <taxon>Marchantiidae</taxon>
        <taxon>Marchantiales</taxon>
        <taxon>Marchantiaceae</taxon>
        <taxon>Marchantia</taxon>
    </lineage>
</organism>
<feature type="coiled-coil region" evidence="1">
    <location>
        <begin position="15"/>
        <end position="165"/>
    </location>
</feature>
<protein>
    <submittedName>
        <fullName evidence="3">Uncharacterized protein</fullName>
    </submittedName>
</protein>
<dbReference type="EMBL" id="LVLJ01002675">
    <property type="protein sequence ID" value="OAE24174.1"/>
    <property type="molecule type" value="Genomic_DNA"/>
</dbReference>
<sequence length="735" mass="82729">MDESASGPAGLMRRIVQLEKERDELQRDIETLCMQQSGFSGSIDIVSRIQARRAAGFEQELETCKQKLAVVTQENLSLQEELAETYRAKGRVADAFKGAMDKNKELEKEVKFYQTRMAGAFSERDKALMEVEKLHSSETSLVDEVKELHKRLMQANVECSEHEKSYLDLQESIKPVYAANEKLQMVVDKFWLLRQNAREDKDECEDPLNRAQILLEDEVSIWTYGFMVDPKWQEDCKAAEVNLARAEEKFVRAEEISNTLRLQLEEEILNRKQFEERLGLTEAASANFKLQIEDAKLKTNFQSDLQQLQGQHRMLITDVSAILQDERTQMLLTSEALLSEIEKEKEKEKVETARVETLVELQHEPETSEVEVTSEVRLSSPHLENEPSQVTSTSREEEALRDANVWTNMDDESKKILAQALQEKVEALLLLSQQEERHYLESATKSALESQVTELKQKLAQVTGEKVSALMDLAEQRNEVHYLQERERELAQLLEQHRSTNAGGRLLPATWSESKLQVMPDDSSILPALQDKPVVNHKQPSTATRGYLKTWLRGLDISSSPFKSIAANGNKAVTPPVTISTRPSDDSNNGVARLLVENAALQERVASVQHLAQSAHRLRMILVKVATDLEGEPEPKSIQAAMDVVETVKAEARRLKVALGCSLPVSYQGPLENSPEDLYVVPLTEGLEVSEGQTNVALDSVSLAGIEIAELLLATSELQRSALLCRLDSPHTVKT</sequence>
<evidence type="ECO:0000256" key="2">
    <source>
        <dbReference type="SAM" id="MobiDB-lite"/>
    </source>
</evidence>
<dbReference type="Proteomes" id="UP000077202">
    <property type="component" value="Unassembled WGS sequence"/>
</dbReference>
<feature type="coiled-coil region" evidence="1">
    <location>
        <begin position="236"/>
        <end position="263"/>
    </location>
</feature>
<evidence type="ECO:0000313" key="4">
    <source>
        <dbReference type="Proteomes" id="UP000077202"/>
    </source>
</evidence>
<comment type="caution">
    <text evidence="3">The sequence shown here is derived from an EMBL/GenBank/DDBJ whole genome shotgun (WGS) entry which is preliminary data.</text>
</comment>
<reference evidence="3" key="1">
    <citation type="submission" date="2016-03" db="EMBL/GenBank/DDBJ databases">
        <title>Mechanisms controlling the formation of the plant cell surface in tip-growing cells are functionally conserved among land plants.</title>
        <authorList>
            <person name="Honkanen S."/>
            <person name="Jones V.A."/>
            <person name="Morieri G."/>
            <person name="Champion C."/>
            <person name="Hetherington A.J."/>
            <person name="Kelly S."/>
            <person name="Saint-Marcoux D."/>
            <person name="Proust H."/>
            <person name="Prescott H."/>
            <person name="Dolan L."/>
        </authorList>
    </citation>
    <scope>NUCLEOTIDE SEQUENCE [LARGE SCALE GENOMIC DNA]</scope>
    <source>
        <tissue evidence="3">Whole gametophyte</tissue>
    </source>
</reference>
<dbReference type="AlphaFoldDB" id="A0A176VTR3"/>
<proteinExistence type="predicted"/>
<gene>
    <name evidence="3" type="ORF">AXG93_2752s1900</name>
</gene>
<evidence type="ECO:0000313" key="3">
    <source>
        <dbReference type="EMBL" id="OAE24174.1"/>
    </source>
</evidence>
<feature type="region of interest" description="Disordered" evidence="2">
    <location>
        <begin position="363"/>
        <end position="398"/>
    </location>
</feature>
<accession>A0A176VTR3</accession>